<keyword evidence="2" id="KW-0547">Nucleotide-binding</keyword>
<evidence type="ECO:0000256" key="2">
    <source>
        <dbReference type="ARBA" id="ARBA00022741"/>
    </source>
</evidence>
<dbReference type="SUPFAM" id="SSF50447">
    <property type="entry name" value="Translation proteins"/>
    <property type="match status" value="1"/>
</dbReference>
<dbReference type="InterPro" id="IPR020568">
    <property type="entry name" value="Ribosomal_Su5_D2-typ_SF"/>
</dbReference>
<organism evidence="7">
    <name type="scientific">Strongyloides ratti</name>
    <name type="common">Parasitic roundworm</name>
    <dbReference type="NCBI Taxonomy" id="34506"/>
    <lineage>
        <taxon>Eukaryota</taxon>
        <taxon>Metazoa</taxon>
        <taxon>Ecdysozoa</taxon>
        <taxon>Nematoda</taxon>
        <taxon>Chromadorea</taxon>
        <taxon>Rhabditida</taxon>
        <taxon>Tylenchina</taxon>
        <taxon>Panagrolaimomorpha</taxon>
        <taxon>Strongyloidoidea</taxon>
        <taxon>Strongyloididae</taxon>
        <taxon>Strongyloides</taxon>
    </lineage>
</organism>
<dbReference type="PANTHER" id="PTHR42908:SF3">
    <property type="entry name" value="ELONGATION FACTOR-LIKE GTPASE 1"/>
    <property type="match status" value="1"/>
</dbReference>
<keyword evidence="4" id="KW-0342">GTP-binding</keyword>
<keyword evidence="1" id="KW-0690">Ribosome biogenesis</keyword>
<dbReference type="GO" id="GO:0042256">
    <property type="term" value="P:cytosolic ribosome assembly"/>
    <property type="evidence" value="ECO:0007669"/>
    <property type="project" value="TreeGrafter"/>
</dbReference>
<dbReference type="CDD" id="cd04096">
    <property type="entry name" value="eEF2_snRNP_like_C"/>
    <property type="match status" value="1"/>
</dbReference>
<dbReference type="AlphaFoldDB" id="A0A090LFN7"/>
<evidence type="ECO:0000256" key="4">
    <source>
        <dbReference type="ARBA" id="ARBA00023134"/>
    </source>
</evidence>
<dbReference type="InterPro" id="IPR000795">
    <property type="entry name" value="T_Tr_GTP-bd_dom"/>
</dbReference>
<name>A0A090LFN7_STRRB</name>
<evidence type="ECO:0000259" key="6">
    <source>
        <dbReference type="PROSITE" id="PS51722"/>
    </source>
</evidence>
<dbReference type="STRING" id="34506.A0A090LFN7"/>
<dbReference type="CDD" id="cd01681">
    <property type="entry name" value="aeEF2_snRNP_like_IV"/>
    <property type="match status" value="1"/>
</dbReference>
<dbReference type="OrthoDB" id="364892at2759"/>
<reference evidence="9" key="2">
    <citation type="submission" date="2020-12" db="UniProtKB">
        <authorList>
            <consortium name="WormBaseParasite"/>
        </authorList>
    </citation>
    <scope>IDENTIFICATION</scope>
</reference>
<dbReference type="InterPro" id="IPR005225">
    <property type="entry name" value="Small_GTP-bd"/>
</dbReference>
<keyword evidence="3" id="KW-0378">Hydrolase</keyword>
<dbReference type="GO" id="GO:0003924">
    <property type="term" value="F:GTPase activity"/>
    <property type="evidence" value="ECO:0007669"/>
    <property type="project" value="InterPro"/>
</dbReference>
<dbReference type="WBParaSite" id="SRAE_2000162400.1">
    <property type="protein sequence ID" value="SRAE_2000162400.1"/>
    <property type="gene ID" value="WBGene00261829"/>
</dbReference>
<dbReference type="GO" id="GO:0005829">
    <property type="term" value="C:cytosol"/>
    <property type="evidence" value="ECO:0007669"/>
    <property type="project" value="TreeGrafter"/>
</dbReference>
<evidence type="ECO:0000313" key="10">
    <source>
        <dbReference type="WormBase" id="SRAE_2000162400"/>
    </source>
</evidence>
<dbReference type="Gene3D" id="3.40.50.300">
    <property type="entry name" value="P-loop containing nucleotide triphosphate hydrolases"/>
    <property type="match status" value="1"/>
</dbReference>
<dbReference type="InterPro" id="IPR056752">
    <property type="entry name" value="EFL1"/>
</dbReference>
<dbReference type="Gene3D" id="3.30.70.240">
    <property type="match status" value="1"/>
</dbReference>
<dbReference type="WormBase" id="SRAE_2000162400">
    <property type="protein sequence ID" value="SRP03642"/>
    <property type="gene ID" value="WBGene00261829"/>
</dbReference>
<dbReference type="Gene3D" id="2.40.30.10">
    <property type="entry name" value="Translation factors"/>
    <property type="match status" value="1"/>
</dbReference>
<dbReference type="InterPro" id="IPR014721">
    <property type="entry name" value="Ribsml_uS5_D2-typ_fold_subgr"/>
</dbReference>
<dbReference type="InterPro" id="IPR009000">
    <property type="entry name" value="Transl_B-barrel_sf"/>
</dbReference>
<evidence type="ECO:0000313" key="9">
    <source>
        <dbReference type="WBParaSite" id="SRAE_2000162400.1"/>
    </source>
</evidence>
<dbReference type="GeneID" id="36379323"/>
<accession>A0A090LFN7</accession>
<dbReference type="FunFam" id="3.30.70.240:FF:000006">
    <property type="entry name" value="Elongation factor like GTPase 1"/>
    <property type="match status" value="1"/>
</dbReference>
<dbReference type="SUPFAM" id="SSF54211">
    <property type="entry name" value="Ribosomal protein S5 domain 2-like"/>
    <property type="match status" value="1"/>
</dbReference>
<evidence type="ECO:0000256" key="1">
    <source>
        <dbReference type="ARBA" id="ARBA00022517"/>
    </source>
</evidence>
<evidence type="ECO:0000256" key="3">
    <source>
        <dbReference type="ARBA" id="ARBA00022801"/>
    </source>
</evidence>
<evidence type="ECO:0000256" key="5">
    <source>
        <dbReference type="ARBA" id="ARBA00081809"/>
    </source>
</evidence>
<dbReference type="InterPro" id="IPR000640">
    <property type="entry name" value="EFG_V-like"/>
</dbReference>
<keyword evidence="8" id="KW-1185">Reference proteome</keyword>
<dbReference type="EMBL" id="LN609529">
    <property type="protein sequence ID" value="CEF66958.1"/>
    <property type="molecule type" value="Genomic_DNA"/>
</dbReference>
<feature type="domain" description="Tr-type G" evidence="6">
    <location>
        <begin position="21"/>
        <end position="248"/>
    </location>
</feature>
<dbReference type="SMART" id="SM00838">
    <property type="entry name" value="EFG_C"/>
    <property type="match status" value="1"/>
</dbReference>
<sequence length="915" mass="103665">MNIKTNEGLTLTEAFSKTGPENVRNVCIVAHVDHGKTSLADTLISSNGIISSRMAGKLRYMDSREDEQNRGITMKSSGISLYYNPIFINLIDSPGHVDFSSEVSSAIYIADISILVVDVVEGVCSQTETVLRQAIKCRHDIILVINKIDRLICELGFDTSQAYKHIRRLIEHVNSCISQILQGYLIDDKWEEIDKEEERIHFDPTKGNVIFASATHGFGFGLEDFANIWCEKLNITKDELKVLLFSDVYIGAGMKILHDAEAKGKKGLFEKLILDPMWEIYKCAFEKNDVERLRELAGKMNITTKSKRINEIYDEFMKNWMPLTKACVRAIYKCNSPKTCFKNEDKLTNLLQTECHPLANDIRIADEESSRTILTIAKVFKYGDEKVGMCRILSGKVNVGQKLYFLGDKNQKKNNSECEDELNNDEMYLVSITQLYIMMGKELIPVSSANTGQICGITIDSNYKSMTLCSDFIKDGEISYNVSSVEPLVHVSIMPTVSGNDEFEELKEALKLLTVFDSSVRVFEADNGELNLVTAGEVHLQKCLEDLKDLGQINITVSPPVVPFLETIIPETNLSYTKIVFNQMTECNIKGGMVNIKLRAVPLPIDVCNIIQKNKYLLKKLREKKIDEEDVKFKKFYNDFKKVCEESLPGYKGTWWFKKSKEDILKIVDRVWCFGPPKATSNILFNNIQGNTDIQSNVWNTFKTRGKWIDQIFTGGFDLTMTSGPLANEPLQGVGIIVEEFHMTDEEIDSSIQGQLISAVKGTIQASLKKHPLRLVTPMYHCLIQTSPSVLGKVHTVISQRKAKTINEDVNQANGLFEIEAYMPVIESFSFCEDLRKKSSGLASATMEFSHWQIIDEDPYWIPTTEDEKEHYGDKGDSVNQAKVYMDNIRRRKGLLTDDLIVINAEKQRNLSRNK</sequence>
<dbReference type="FunFam" id="3.30.70.870:FF:000002">
    <property type="entry name" value="Translation elongation factor 2"/>
    <property type="match status" value="1"/>
</dbReference>
<dbReference type="Pfam" id="PF25118">
    <property type="entry name" value="EFL1"/>
    <property type="match status" value="1"/>
</dbReference>
<dbReference type="eggNOG" id="KOG0467">
    <property type="taxonomic scope" value="Eukaryota"/>
</dbReference>
<dbReference type="GO" id="GO:0005525">
    <property type="term" value="F:GTP binding"/>
    <property type="evidence" value="ECO:0007669"/>
    <property type="project" value="UniProtKB-KW"/>
</dbReference>
<dbReference type="CTD" id="36379323"/>
<dbReference type="FunFam" id="3.40.50.300:FF:001718">
    <property type="entry name" value="Elongation factor Tu, putative"/>
    <property type="match status" value="1"/>
</dbReference>
<dbReference type="RefSeq" id="XP_024506158.1">
    <property type="nucleotide sequence ID" value="XM_024652598.1"/>
</dbReference>
<dbReference type="NCBIfam" id="TIGR00231">
    <property type="entry name" value="small_GTP"/>
    <property type="match status" value="1"/>
</dbReference>
<gene>
    <name evidence="7 9 10" type="ORF">SRAE_2000162400</name>
</gene>
<evidence type="ECO:0000313" key="8">
    <source>
        <dbReference type="Proteomes" id="UP000035682"/>
    </source>
</evidence>
<dbReference type="Gene3D" id="3.30.70.870">
    <property type="entry name" value="Elongation Factor G (Translational Gtpase), domain 3"/>
    <property type="match status" value="1"/>
</dbReference>
<protein>
    <recommendedName>
        <fullName evidence="5">Elongation factor-like 1</fullName>
    </recommendedName>
</protein>
<dbReference type="Gene3D" id="3.30.230.10">
    <property type="match status" value="1"/>
</dbReference>
<dbReference type="SUPFAM" id="SSF52540">
    <property type="entry name" value="P-loop containing nucleoside triphosphate hydrolases"/>
    <property type="match status" value="1"/>
</dbReference>
<dbReference type="Pfam" id="PF00679">
    <property type="entry name" value="EFG_C"/>
    <property type="match status" value="1"/>
</dbReference>
<dbReference type="PANTHER" id="PTHR42908">
    <property type="entry name" value="TRANSLATION ELONGATION FACTOR-RELATED"/>
    <property type="match status" value="1"/>
</dbReference>
<dbReference type="InterPro" id="IPR027417">
    <property type="entry name" value="P-loop_NTPase"/>
</dbReference>
<dbReference type="GO" id="GO:1990904">
    <property type="term" value="C:ribonucleoprotein complex"/>
    <property type="evidence" value="ECO:0007669"/>
    <property type="project" value="TreeGrafter"/>
</dbReference>
<dbReference type="OMA" id="FARCDIQ"/>
<dbReference type="Pfam" id="PF00009">
    <property type="entry name" value="GTP_EFTU"/>
    <property type="match status" value="1"/>
</dbReference>
<dbReference type="PRINTS" id="PR00315">
    <property type="entry name" value="ELONGATNFCT"/>
</dbReference>
<reference evidence="7 8" key="1">
    <citation type="submission" date="2014-09" db="EMBL/GenBank/DDBJ databases">
        <authorList>
            <person name="Martin A.A."/>
        </authorList>
    </citation>
    <scope>NUCLEOTIDE SEQUENCE</scope>
    <source>
        <strain evidence="8">ED321</strain>
        <strain evidence="7">ED321 Heterogonic</strain>
    </source>
</reference>
<dbReference type="GO" id="GO:0043022">
    <property type="term" value="F:ribosome binding"/>
    <property type="evidence" value="ECO:0007669"/>
    <property type="project" value="TreeGrafter"/>
</dbReference>
<dbReference type="PROSITE" id="PS51722">
    <property type="entry name" value="G_TR_2"/>
    <property type="match status" value="1"/>
</dbReference>
<dbReference type="InterPro" id="IPR035647">
    <property type="entry name" value="EFG_III/V"/>
</dbReference>
<proteinExistence type="predicted"/>
<dbReference type="Proteomes" id="UP000035682">
    <property type="component" value="Unplaced"/>
</dbReference>
<evidence type="ECO:0000313" key="7">
    <source>
        <dbReference type="EMBL" id="CEF66958.1"/>
    </source>
</evidence>
<dbReference type="SUPFAM" id="SSF54980">
    <property type="entry name" value="EF-G C-terminal domain-like"/>
    <property type="match status" value="2"/>
</dbReference>